<dbReference type="InterPro" id="IPR005174">
    <property type="entry name" value="KIB1-4_b-propeller"/>
</dbReference>
<feature type="domain" description="F-box" evidence="1">
    <location>
        <begin position="26"/>
        <end position="59"/>
    </location>
</feature>
<proteinExistence type="predicted"/>
<dbReference type="Proteomes" id="UP001497457">
    <property type="component" value="Chromosome 18b"/>
</dbReference>
<dbReference type="Gene3D" id="1.20.1280.50">
    <property type="match status" value="1"/>
</dbReference>
<reference evidence="3" key="1">
    <citation type="submission" date="2024-06" db="EMBL/GenBank/DDBJ databases">
        <authorList>
            <person name="Ryan C."/>
        </authorList>
    </citation>
    <scope>NUCLEOTIDE SEQUENCE [LARGE SCALE GENOMIC DNA]</scope>
</reference>
<dbReference type="AlphaFoldDB" id="A0ABC8ZAN9"/>
<reference evidence="2 3" key="2">
    <citation type="submission" date="2024-10" db="EMBL/GenBank/DDBJ databases">
        <authorList>
            <person name="Ryan C."/>
        </authorList>
    </citation>
    <scope>NUCLEOTIDE SEQUENCE [LARGE SCALE GENOMIC DNA]</scope>
</reference>
<dbReference type="Pfam" id="PF03478">
    <property type="entry name" value="Beta-prop_KIB1-4"/>
    <property type="match status" value="1"/>
</dbReference>
<dbReference type="PANTHER" id="PTHR44586:SF17">
    <property type="entry name" value="DUF295 DOMAIN-CONTAINING PROTEIN"/>
    <property type="match status" value="1"/>
</dbReference>
<dbReference type="SUPFAM" id="SSF81383">
    <property type="entry name" value="F-box domain"/>
    <property type="match status" value="1"/>
</dbReference>
<gene>
    <name evidence="2" type="ORF">URODEC1_LOCUS42246</name>
</gene>
<evidence type="ECO:0000313" key="3">
    <source>
        <dbReference type="Proteomes" id="UP001497457"/>
    </source>
</evidence>
<organism evidence="2 3">
    <name type="scientific">Urochloa decumbens</name>
    <dbReference type="NCBI Taxonomy" id="240449"/>
    <lineage>
        <taxon>Eukaryota</taxon>
        <taxon>Viridiplantae</taxon>
        <taxon>Streptophyta</taxon>
        <taxon>Embryophyta</taxon>
        <taxon>Tracheophyta</taxon>
        <taxon>Spermatophyta</taxon>
        <taxon>Magnoliopsida</taxon>
        <taxon>Liliopsida</taxon>
        <taxon>Poales</taxon>
        <taxon>Poaceae</taxon>
        <taxon>PACMAD clade</taxon>
        <taxon>Panicoideae</taxon>
        <taxon>Panicodae</taxon>
        <taxon>Paniceae</taxon>
        <taxon>Melinidinae</taxon>
        <taxon>Urochloa</taxon>
    </lineage>
</organism>
<dbReference type="PROSITE" id="PS50181">
    <property type="entry name" value="FBOX"/>
    <property type="match status" value="1"/>
</dbReference>
<name>A0ABC8ZAN9_9POAL</name>
<protein>
    <recommendedName>
        <fullName evidence="1">F-box domain-containing protein</fullName>
    </recommendedName>
</protein>
<dbReference type="Pfam" id="PF12937">
    <property type="entry name" value="F-box-like"/>
    <property type="match status" value="1"/>
</dbReference>
<dbReference type="InterPro" id="IPR001810">
    <property type="entry name" value="F-box_dom"/>
</dbReference>
<dbReference type="InterPro" id="IPR036047">
    <property type="entry name" value="F-box-like_dom_sf"/>
</dbReference>
<evidence type="ECO:0000259" key="1">
    <source>
        <dbReference type="PROSITE" id="PS50181"/>
    </source>
</evidence>
<accession>A0ABC8ZAN9</accession>
<sequence length="438" mass="50388">MDEASESFRLEQEESMRQELPDLVPAFDWSHLPADLLIHIFAGLDVLDLFSVRAVCRSWWLNYLVARQLGPCCRNQSPCLLYSSIDNDPNTATLCRLTNKKLYRITLPDPPLRSCFVVGSCRGWLATADEESNLLLVNPLSRAHIPLPPPLTIKNVRGCYTIDGVLDSYHLLELDLVNQGCNTQAEPDDLTLEEGRFYFYLRVTMSADPTSGSCIVMIMHMPSNHLSFAKVGDAQWTWIDVDQRCCNYNDFFYNDNDGLFYAVRESGEVHTIDLNGSSPVVKTILRPIASCIDNYKYIVQAPWGDLLQVWRDNDIDEEGEGRAVQLEVYNVDLVEQKLVEIKNLQEHVLFIGFNTSFFLLAEDYNMLTPDCIYLTDDFMDYIYCRRFNPRQIAVFNMKEGSFTDLFPNSDFLLNWPLPIWITPFYSQENKGSDMKYNQ</sequence>
<dbReference type="PANTHER" id="PTHR44586">
    <property type="entry name" value="F-BOX DOMAIN CONTAINING PROTEIN, EXPRESSED"/>
    <property type="match status" value="1"/>
</dbReference>
<dbReference type="CDD" id="cd09917">
    <property type="entry name" value="F-box_SF"/>
    <property type="match status" value="1"/>
</dbReference>
<keyword evidence="3" id="KW-1185">Reference proteome</keyword>
<evidence type="ECO:0000313" key="2">
    <source>
        <dbReference type="EMBL" id="CAL4956940.1"/>
    </source>
</evidence>
<dbReference type="EMBL" id="OZ075128">
    <property type="protein sequence ID" value="CAL4956940.1"/>
    <property type="molecule type" value="Genomic_DNA"/>
</dbReference>